<keyword evidence="3" id="KW-1185">Reference proteome</keyword>
<proteinExistence type="predicted"/>
<gene>
    <name evidence="2" type="ORF">AMTR_s00076p00189950</name>
</gene>
<accession>W1P9X5</accession>
<dbReference type="EMBL" id="KI394182">
    <property type="protein sequence ID" value="ERN04713.1"/>
    <property type="molecule type" value="Genomic_DNA"/>
</dbReference>
<name>W1P9X5_AMBTC</name>
<sequence length="111" mass="12212">LYRNPAPLAELGMPLPPLYNNYAHLVKTPFFPPSPPPKRIPKQPSSSLPSSNSPFPPIHLAPPDPSSTSVGPKLIPLPGERTTEHKRKLLSALVDAFHPRRDDVRSITKLT</sequence>
<organism evidence="2 3">
    <name type="scientific">Amborella trichopoda</name>
    <dbReference type="NCBI Taxonomy" id="13333"/>
    <lineage>
        <taxon>Eukaryota</taxon>
        <taxon>Viridiplantae</taxon>
        <taxon>Streptophyta</taxon>
        <taxon>Embryophyta</taxon>
        <taxon>Tracheophyta</taxon>
        <taxon>Spermatophyta</taxon>
        <taxon>Magnoliopsida</taxon>
        <taxon>Amborellales</taxon>
        <taxon>Amborellaceae</taxon>
        <taxon>Amborella</taxon>
    </lineage>
</organism>
<feature type="region of interest" description="Disordered" evidence="1">
    <location>
        <begin position="30"/>
        <end position="83"/>
    </location>
</feature>
<evidence type="ECO:0000313" key="2">
    <source>
        <dbReference type="EMBL" id="ERN04713.1"/>
    </source>
</evidence>
<protein>
    <submittedName>
        <fullName evidence="2">Uncharacterized protein</fullName>
    </submittedName>
</protein>
<dbReference type="AlphaFoldDB" id="W1P9X5"/>
<dbReference type="HOGENOM" id="CLU_2164817_0_0_1"/>
<evidence type="ECO:0000313" key="3">
    <source>
        <dbReference type="Proteomes" id="UP000017836"/>
    </source>
</evidence>
<dbReference type="Gramene" id="ERN04713">
    <property type="protein sequence ID" value="ERN04713"/>
    <property type="gene ID" value="AMTR_s00076p00189950"/>
</dbReference>
<reference evidence="3" key="1">
    <citation type="journal article" date="2013" name="Science">
        <title>The Amborella genome and the evolution of flowering plants.</title>
        <authorList>
            <consortium name="Amborella Genome Project"/>
        </authorList>
    </citation>
    <scope>NUCLEOTIDE SEQUENCE [LARGE SCALE GENOMIC DNA]</scope>
</reference>
<dbReference type="Proteomes" id="UP000017836">
    <property type="component" value="Unassembled WGS sequence"/>
</dbReference>
<feature type="compositionally biased region" description="Low complexity" evidence="1">
    <location>
        <begin position="42"/>
        <end position="53"/>
    </location>
</feature>
<feature type="compositionally biased region" description="Pro residues" evidence="1">
    <location>
        <begin position="54"/>
        <end position="65"/>
    </location>
</feature>
<evidence type="ECO:0000256" key="1">
    <source>
        <dbReference type="SAM" id="MobiDB-lite"/>
    </source>
</evidence>
<feature type="non-terminal residue" evidence="2">
    <location>
        <position position="1"/>
    </location>
</feature>